<dbReference type="GO" id="GO:0003676">
    <property type="term" value="F:nucleic acid binding"/>
    <property type="evidence" value="ECO:0007669"/>
    <property type="project" value="InterPro"/>
</dbReference>
<dbReference type="PANTHER" id="PTHR47074:SF49">
    <property type="entry name" value="POLYNUCLEOTIDYL TRANSFERASE, RIBONUCLEASE H-LIKE SUPERFAMILY PROTEIN"/>
    <property type="match status" value="1"/>
</dbReference>
<dbReference type="EMBL" id="LK035188">
    <property type="protein sequence ID" value="CDY66298.1"/>
    <property type="molecule type" value="Genomic_DNA"/>
</dbReference>
<dbReference type="SUPFAM" id="SSF53098">
    <property type="entry name" value="Ribonuclease H-like"/>
    <property type="match status" value="1"/>
</dbReference>
<dbReference type="Gramene" id="CDY66298">
    <property type="protein sequence ID" value="CDY66298"/>
    <property type="gene ID" value="GSBRNA2T00053334001"/>
</dbReference>
<evidence type="ECO:0000313" key="3">
    <source>
        <dbReference type="Proteomes" id="UP000028999"/>
    </source>
</evidence>
<proteinExistence type="predicted"/>
<dbReference type="InterPro" id="IPR012337">
    <property type="entry name" value="RNaseH-like_sf"/>
</dbReference>
<protein>
    <submittedName>
        <fullName evidence="2">BnaA04g27240D protein</fullName>
    </submittedName>
</protein>
<dbReference type="CDD" id="cd06222">
    <property type="entry name" value="RNase_H_like"/>
    <property type="match status" value="1"/>
</dbReference>
<accession>A0A078JFF7</accession>
<keyword evidence="3" id="KW-1185">Reference proteome</keyword>
<dbReference type="InterPro" id="IPR036397">
    <property type="entry name" value="RNaseH_sf"/>
</dbReference>
<dbReference type="PaxDb" id="3708-A0A078JFF7"/>
<reference evidence="2 3" key="1">
    <citation type="journal article" date="2014" name="Science">
        <title>Plant genetics. Early allopolyploid evolution in the post-Neolithic Brassica napus oilseed genome.</title>
        <authorList>
            <person name="Chalhoub B."/>
            <person name="Denoeud F."/>
            <person name="Liu S."/>
            <person name="Parkin I.A."/>
            <person name="Tang H."/>
            <person name="Wang X."/>
            <person name="Chiquet J."/>
            <person name="Belcram H."/>
            <person name="Tong C."/>
            <person name="Samans B."/>
            <person name="Correa M."/>
            <person name="Da Silva C."/>
            <person name="Just J."/>
            <person name="Falentin C."/>
            <person name="Koh C.S."/>
            <person name="Le Clainche I."/>
            <person name="Bernard M."/>
            <person name="Bento P."/>
            <person name="Noel B."/>
            <person name="Labadie K."/>
            <person name="Alberti A."/>
            <person name="Charles M."/>
            <person name="Arnaud D."/>
            <person name="Guo H."/>
            <person name="Daviaud C."/>
            <person name="Alamery S."/>
            <person name="Jabbari K."/>
            <person name="Zhao M."/>
            <person name="Edger P.P."/>
            <person name="Chelaifa H."/>
            <person name="Tack D."/>
            <person name="Lassalle G."/>
            <person name="Mestiri I."/>
            <person name="Schnel N."/>
            <person name="Le Paslier M.C."/>
            <person name="Fan G."/>
            <person name="Renault V."/>
            <person name="Bayer P.E."/>
            <person name="Golicz A.A."/>
            <person name="Manoli S."/>
            <person name="Lee T.H."/>
            <person name="Thi V.H."/>
            <person name="Chalabi S."/>
            <person name="Hu Q."/>
            <person name="Fan C."/>
            <person name="Tollenaere R."/>
            <person name="Lu Y."/>
            <person name="Battail C."/>
            <person name="Shen J."/>
            <person name="Sidebottom C.H."/>
            <person name="Wang X."/>
            <person name="Canaguier A."/>
            <person name="Chauveau A."/>
            <person name="Berard A."/>
            <person name="Deniot G."/>
            <person name="Guan M."/>
            <person name="Liu Z."/>
            <person name="Sun F."/>
            <person name="Lim Y.P."/>
            <person name="Lyons E."/>
            <person name="Town C.D."/>
            <person name="Bancroft I."/>
            <person name="Wang X."/>
            <person name="Meng J."/>
            <person name="Ma J."/>
            <person name="Pires J.C."/>
            <person name="King G.J."/>
            <person name="Brunel D."/>
            <person name="Delourme R."/>
            <person name="Renard M."/>
            <person name="Aury J.M."/>
            <person name="Adams K.L."/>
            <person name="Batley J."/>
            <person name="Snowdon R.J."/>
            <person name="Tost J."/>
            <person name="Edwards D."/>
            <person name="Zhou Y."/>
            <person name="Hua W."/>
            <person name="Sharpe A.G."/>
            <person name="Paterson A.H."/>
            <person name="Guan C."/>
            <person name="Wincker P."/>
        </authorList>
    </citation>
    <scope>NUCLEOTIDE SEQUENCE [LARGE SCALE GENOMIC DNA]</scope>
    <source>
        <strain evidence="3">cv. Darmor-bzh</strain>
    </source>
</reference>
<organism evidence="2 3">
    <name type="scientific">Brassica napus</name>
    <name type="common">Rape</name>
    <dbReference type="NCBI Taxonomy" id="3708"/>
    <lineage>
        <taxon>Eukaryota</taxon>
        <taxon>Viridiplantae</taxon>
        <taxon>Streptophyta</taxon>
        <taxon>Embryophyta</taxon>
        <taxon>Tracheophyta</taxon>
        <taxon>Spermatophyta</taxon>
        <taxon>Magnoliopsida</taxon>
        <taxon>eudicotyledons</taxon>
        <taxon>Gunneridae</taxon>
        <taxon>Pentapetalae</taxon>
        <taxon>rosids</taxon>
        <taxon>malvids</taxon>
        <taxon>Brassicales</taxon>
        <taxon>Brassicaceae</taxon>
        <taxon>Brassiceae</taxon>
        <taxon>Brassica</taxon>
    </lineage>
</organism>
<dbReference type="OMA" id="VCFSDSK"/>
<dbReference type="GO" id="GO:0004523">
    <property type="term" value="F:RNA-DNA hybrid ribonuclease activity"/>
    <property type="evidence" value="ECO:0007669"/>
    <property type="project" value="InterPro"/>
</dbReference>
<evidence type="ECO:0000313" key="2">
    <source>
        <dbReference type="EMBL" id="CDY66298.1"/>
    </source>
</evidence>
<dbReference type="AlphaFoldDB" id="A0A078JFF7"/>
<dbReference type="Gene3D" id="3.30.420.10">
    <property type="entry name" value="Ribonuclease H-like superfamily/Ribonuclease H"/>
    <property type="match status" value="1"/>
</dbReference>
<feature type="domain" description="RNase H type-1" evidence="1">
    <location>
        <begin position="11"/>
        <end position="100"/>
    </location>
</feature>
<dbReference type="InterPro" id="IPR044730">
    <property type="entry name" value="RNase_H-like_dom_plant"/>
</dbReference>
<dbReference type="Proteomes" id="UP000028999">
    <property type="component" value="Unassembled WGS sequence"/>
</dbReference>
<sequence>MELTLVQGSTSAEVVASVIMAEALALKAAMEAAISHDVKDLVCFSDSKSLISLITGNKSVVALQGILHDLGVLSLSLSSISFKFVNRNGNLVADRLAKEALFLLQNTPFGVVNSV</sequence>
<dbReference type="PANTHER" id="PTHR47074">
    <property type="entry name" value="BNAC02G40300D PROTEIN"/>
    <property type="match status" value="1"/>
</dbReference>
<evidence type="ECO:0000259" key="1">
    <source>
        <dbReference type="Pfam" id="PF13456"/>
    </source>
</evidence>
<dbReference type="InterPro" id="IPR052929">
    <property type="entry name" value="RNase_H-like_EbsB-rel"/>
</dbReference>
<dbReference type="Pfam" id="PF13456">
    <property type="entry name" value="RVT_3"/>
    <property type="match status" value="1"/>
</dbReference>
<dbReference type="InterPro" id="IPR002156">
    <property type="entry name" value="RNaseH_domain"/>
</dbReference>
<name>A0A078JFF7_BRANA</name>
<gene>
    <name evidence="2" type="primary">BnaA04g27240D</name>
    <name evidence="2" type="ORF">GSBRNA2T00053334001</name>
</gene>